<dbReference type="STRING" id="151549.A0A4C1SUY6"/>
<evidence type="ECO:0000313" key="1">
    <source>
        <dbReference type="EMBL" id="GBP06053.1"/>
    </source>
</evidence>
<dbReference type="Proteomes" id="UP000299102">
    <property type="component" value="Unassembled WGS sequence"/>
</dbReference>
<protein>
    <submittedName>
        <fullName evidence="1">Uncharacterized protein</fullName>
    </submittedName>
</protein>
<organism evidence="1 2">
    <name type="scientific">Eumeta variegata</name>
    <name type="common">Bagworm moth</name>
    <name type="synonym">Eumeta japonica</name>
    <dbReference type="NCBI Taxonomy" id="151549"/>
    <lineage>
        <taxon>Eukaryota</taxon>
        <taxon>Metazoa</taxon>
        <taxon>Ecdysozoa</taxon>
        <taxon>Arthropoda</taxon>
        <taxon>Hexapoda</taxon>
        <taxon>Insecta</taxon>
        <taxon>Pterygota</taxon>
        <taxon>Neoptera</taxon>
        <taxon>Endopterygota</taxon>
        <taxon>Lepidoptera</taxon>
        <taxon>Glossata</taxon>
        <taxon>Ditrysia</taxon>
        <taxon>Tineoidea</taxon>
        <taxon>Psychidae</taxon>
        <taxon>Oiketicinae</taxon>
        <taxon>Eumeta</taxon>
    </lineage>
</organism>
<accession>A0A4C1SUY6</accession>
<proteinExistence type="predicted"/>
<reference evidence="1 2" key="1">
    <citation type="journal article" date="2019" name="Commun. Biol.">
        <title>The bagworm genome reveals a unique fibroin gene that provides high tensile strength.</title>
        <authorList>
            <person name="Kono N."/>
            <person name="Nakamura H."/>
            <person name="Ohtoshi R."/>
            <person name="Tomita M."/>
            <person name="Numata K."/>
            <person name="Arakawa K."/>
        </authorList>
    </citation>
    <scope>NUCLEOTIDE SEQUENCE [LARGE SCALE GENOMIC DNA]</scope>
</reference>
<keyword evidence="2" id="KW-1185">Reference proteome</keyword>
<comment type="caution">
    <text evidence="1">The sequence shown here is derived from an EMBL/GenBank/DDBJ whole genome shotgun (WGS) entry which is preliminary data.</text>
</comment>
<dbReference type="AlphaFoldDB" id="A0A4C1SUY6"/>
<dbReference type="EMBL" id="BGZK01000020">
    <property type="protein sequence ID" value="GBP06053.1"/>
    <property type="molecule type" value="Genomic_DNA"/>
</dbReference>
<dbReference type="OrthoDB" id="75724at2759"/>
<evidence type="ECO:0000313" key="2">
    <source>
        <dbReference type="Proteomes" id="UP000299102"/>
    </source>
</evidence>
<sequence>MLDVIKKLLSLPSVSQHMLTDVDRLPAMQVGDFLLHIELDEPRPEVLEIARRELRETPDVVAPAIDKLKALLQKFKGIVARNNAESFAVDLQANQFRNTRAATPTKPRIFQTVTVLATNVRCNKSVLYSARRRLVDINIVSPEKLQKREFWIWERKRKVELALERGAALEGDRPVKEGWGYVLKKIFRYRIRNVSADDLFSEFLAQLESNHLTCSPYAGGHLKPSVPDIIAESTTTTDDRPQLAMGEVVAMNSKLLNLKQTKMDCSTE</sequence>
<name>A0A4C1SUY6_EUMVA</name>
<gene>
    <name evidence="1" type="ORF">EVAR_3287_1</name>
</gene>